<dbReference type="InterPro" id="IPR011009">
    <property type="entry name" value="Kinase-like_dom_sf"/>
</dbReference>
<proteinExistence type="predicted"/>
<dbReference type="EMBL" id="CAJNOQ010019743">
    <property type="protein sequence ID" value="CAF1456190.1"/>
    <property type="molecule type" value="Genomic_DNA"/>
</dbReference>
<dbReference type="Proteomes" id="UP000677228">
    <property type="component" value="Unassembled WGS sequence"/>
</dbReference>
<dbReference type="EMBL" id="CAJNOK010041380">
    <property type="protein sequence ID" value="CAF1557606.1"/>
    <property type="molecule type" value="Genomic_DNA"/>
</dbReference>
<dbReference type="InterPro" id="IPR051678">
    <property type="entry name" value="AGP_Transferase"/>
</dbReference>
<dbReference type="Proteomes" id="UP000681722">
    <property type="component" value="Unassembled WGS sequence"/>
</dbReference>
<sequence length="224" mass="26190">MSTNKYKHDPVHYELERNGPKQDVEFTREQVNDLIKKHLNKTVIKYDPLERGANNSIYLIVTEDQHNYVLKVTGRFWTKYKTENEVHALKLISKYTTIPVSNVIAFDSNKSNDYGEEWILMTKLAGQPLDKRWPKMSKEEKKKLLLKLSLYIQELKQNLPKFDKIGGLSSFDTIGSDPHGNGPWLGFQEFYNDRLQVEIEALKQDNVFDPIRTDVLNMLMNLKN</sequence>
<evidence type="ECO:0000313" key="5">
    <source>
        <dbReference type="EMBL" id="CAF4348831.1"/>
    </source>
</evidence>
<dbReference type="Gene3D" id="3.30.200.20">
    <property type="entry name" value="Phosphorylase Kinase, domain 1"/>
    <property type="match status" value="1"/>
</dbReference>
<dbReference type="InterPro" id="IPR002575">
    <property type="entry name" value="Aminoglycoside_PTrfase"/>
</dbReference>
<evidence type="ECO:0000259" key="1">
    <source>
        <dbReference type="Pfam" id="PF01636"/>
    </source>
</evidence>
<dbReference type="EMBL" id="CAJOBC010085200">
    <property type="protein sequence ID" value="CAF4328016.1"/>
    <property type="molecule type" value="Genomic_DNA"/>
</dbReference>
<protein>
    <recommendedName>
        <fullName evidence="1">Aminoglycoside phosphotransferase domain-containing protein</fullName>
    </recommendedName>
</protein>
<keyword evidence="6" id="KW-1185">Reference proteome</keyword>
<accession>A0A815Q162</accession>
<dbReference type="Proteomes" id="UP000663829">
    <property type="component" value="Unassembled WGS sequence"/>
</dbReference>
<evidence type="ECO:0000313" key="3">
    <source>
        <dbReference type="EMBL" id="CAF1557606.1"/>
    </source>
</evidence>
<dbReference type="OrthoDB" id="10003767at2759"/>
<dbReference type="PANTHER" id="PTHR21310">
    <property type="entry name" value="AMINOGLYCOSIDE PHOSPHOTRANSFERASE-RELATED-RELATED"/>
    <property type="match status" value="1"/>
</dbReference>
<dbReference type="PANTHER" id="PTHR21310:SF13">
    <property type="entry name" value="AMINOGLYCOSIDE PHOSPHOTRANSFERASE DOMAIN-CONTAINING PROTEIN"/>
    <property type="match status" value="1"/>
</dbReference>
<organism evidence="2 6">
    <name type="scientific">Didymodactylos carnosus</name>
    <dbReference type="NCBI Taxonomy" id="1234261"/>
    <lineage>
        <taxon>Eukaryota</taxon>
        <taxon>Metazoa</taxon>
        <taxon>Spiralia</taxon>
        <taxon>Gnathifera</taxon>
        <taxon>Rotifera</taxon>
        <taxon>Eurotatoria</taxon>
        <taxon>Bdelloidea</taxon>
        <taxon>Philodinida</taxon>
        <taxon>Philodinidae</taxon>
        <taxon>Didymodactylos</taxon>
    </lineage>
</organism>
<name>A0A815Q162_9BILA</name>
<feature type="domain" description="Aminoglycoside phosphotransferase" evidence="1">
    <location>
        <begin position="48"/>
        <end position="157"/>
    </location>
</feature>
<dbReference type="Pfam" id="PF01636">
    <property type="entry name" value="APH"/>
    <property type="match status" value="1"/>
</dbReference>
<dbReference type="Proteomes" id="UP000682733">
    <property type="component" value="Unassembled WGS sequence"/>
</dbReference>
<reference evidence="2" key="1">
    <citation type="submission" date="2021-02" db="EMBL/GenBank/DDBJ databases">
        <authorList>
            <person name="Nowell W R."/>
        </authorList>
    </citation>
    <scope>NUCLEOTIDE SEQUENCE</scope>
</reference>
<evidence type="ECO:0000313" key="4">
    <source>
        <dbReference type="EMBL" id="CAF4328016.1"/>
    </source>
</evidence>
<comment type="caution">
    <text evidence="2">The sequence shown here is derived from an EMBL/GenBank/DDBJ whole genome shotgun (WGS) entry which is preliminary data.</text>
</comment>
<dbReference type="EMBL" id="CAJOBA010063941">
    <property type="protein sequence ID" value="CAF4348831.1"/>
    <property type="molecule type" value="Genomic_DNA"/>
</dbReference>
<evidence type="ECO:0000313" key="6">
    <source>
        <dbReference type="Proteomes" id="UP000663829"/>
    </source>
</evidence>
<dbReference type="SUPFAM" id="SSF56112">
    <property type="entry name" value="Protein kinase-like (PK-like)"/>
    <property type="match status" value="1"/>
</dbReference>
<dbReference type="AlphaFoldDB" id="A0A815Q162"/>
<evidence type="ECO:0000313" key="2">
    <source>
        <dbReference type="EMBL" id="CAF1456190.1"/>
    </source>
</evidence>
<gene>
    <name evidence="2" type="ORF">GPM918_LOCUS34913</name>
    <name evidence="3" type="ORF">OVA965_LOCUS39635</name>
    <name evidence="4" type="ORF">SRO942_LOCUS35629</name>
    <name evidence="5" type="ORF">TMI583_LOCUS40969</name>
</gene>